<reference evidence="1" key="2">
    <citation type="journal article" date="2015" name="Fish Shellfish Immunol.">
        <title>Early steps in the European eel (Anguilla anguilla)-Vibrio vulnificus interaction in the gills: Role of the RtxA13 toxin.</title>
        <authorList>
            <person name="Callol A."/>
            <person name="Pajuelo D."/>
            <person name="Ebbesson L."/>
            <person name="Teles M."/>
            <person name="MacKenzie S."/>
            <person name="Amaro C."/>
        </authorList>
    </citation>
    <scope>NUCLEOTIDE SEQUENCE</scope>
</reference>
<organism evidence="1">
    <name type="scientific">Anguilla anguilla</name>
    <name type="common">European freshwater eel</name>
    <name type="synonym">Muraena anguilla</name>
    <dbReference type="NCBI Taxonomy" id="7936"/>
    <lineage>
        <taxon>Eukaryota</taxon>
        <taxon>Metazoa</taxon>
        <taxon>Chordata</taxon>
        <taxon>Craniata</taxon>
        <taxon>Vertebrata</taxon>
        <taxon>Euteleostomi</taxon>
        <taxon>Actinopterygii</taxon>
        <taxon>Neopterygii</taxon>
        <taxon>Teleostei</taxon>
        <taxon>Anguilliformes</taxon>
        <taxon>Anguillidae</taxon>
        <taxon>Anguilla</taxon>
    </lineage>
</organism>
<proteinExistence type="predicted"/>
<sequence>MNHPRVLYRQTFLEGRSSTAAGTLNWPGVSRVLKSGDEAMRSSSVCRKTLWNSSISGRLPKRDSIWEGGDRS</sequence>
<name>A0A0E9RUS7_ANGAN</name>
<reference evidence="1" key="1">
    <citation type="submission" date="2014-11" db="EMBL/GenBank/DDBJ databases">
        <authorList>
            <person name="Amaro Gonzalez C."/>
        </authorList>
    </citation>
    <scope>NUCLEOTIDE SEQUENCE</scope>
</reference>
<protein>
    <submittedName>
        <fullName evidence="1">Uncharacterized protein</fullName>
    </submittedName>
</protein>
<dbReference type="AlphaFoldDB" id="A0A0E9RUS7"/>
<evidence type="ECO:0000313" key="1">
    <source>
        <dbReference type="EMBL" id="JAH32028.1"/>
    </source>
</evidence>
<accession>A0A0E9RUS7</accession>
<dbReference type="EMBL" id="GBXM01076549">
    <property type="protein sequence ID" value="JAH32028.1"/>
    <property type="molecule type" value="Transcribed_RNA"/>
</dbReference>